<sequence length="219" mass="23055">MTPADALVGGRTVVLVDFDGPICRVFSGISNRVAAQALRAEIDRPMPASVQAASDPFDVLKFAASIGPVEAARVEQRFQLVERDAVSVAAPTEEAADVIVQLRRLGHRLAVVSNNSDSAVELYLSRRGLLGSFDGIYGRSSADVSQLKPSPFLLRRAVADLQTTPDDCVFVGDSVTDIEAAQAADMVSVGYANRPEKTASLADAGATSVIGRMGQLLPA</sequence>
<dbReference type="Pfam" id="PF00702">
    <property type="entry name" value="Hydrolase"/>
    <property type="match status" value="1"/>
</dbReference>
<dbReference type="Proteomes" id="UP000733379">
    <property type="component" value="Unassembled WGS sequence"/>
</dbReference>
<accession>A0ABS6B588</accession>
<dbReference type="PANTHER" id="PTHR43434:SF1">
    <property type="entry name" value="PHOSPHOGLYCOLATE PHOSPHATASE"/>
    <property type="match status" value="1"/>
</dbReference>
<dbReference type="Gene3D" id="3.40.50.1000">
    <property type="entry name" value="HAD superfamily/HAD-like"/>
    <property type="match status" value="1"/>
</dbReference>
<dbReference type="GO" id="GO:0016787">
    <property type="term" value="F:hydrolase activity"/>
    <property type="evidence" value="ECO:0007669"/>
    <property type="project" value="UniProtKB-KW"/>
</dbReference>
<dbReference type="InterPro" id="IPR036412">
    <property type="entry name" value="HAD-like_sf"/>
</dbReference>
<proteinExistence type="predicted"/>
<name>A0ABS6B588_9NOCA</name>
<dbReference type="InterPro" id="IPR023214">
    <property type="entry name" value="HAD_sf"/>
</dbReference>
<dbReference type="NCBIfam" id="TIGR01549">
    <property type="entry name" value="HAD-SF-IA-v1"/>
    <property type="match status" value="1"/>
</dbReference>
<dbReference type="InterPro" id="IPR006439">
    <property type="entry name" value="HAD-SF_hydro_IA"/>
</dbReference>
<dbReference type="RefSeq" id="WP_215919479.1">
    <property type="nucleotide sequence ID" value="NZ_JAHKNI010000007.1"/>
</dbReference>
<dbReference type="InterPro" id="IPR050155">
    <property type="entry name" value="HAD-like_hydrolase_sf"/>
</dbReference>
<dbReference type="CDD" id="cd01427">
    <property type="entry name" value="HAD_like"/>
    <property type="match status" value="1"/>
</dbReference>
<protein>
    <submittedName>
        <fullName evidence="1">HAD family hydrolase</fullName>
    </submittedName>
</protein>
<evidence type="ECO:0000313" key="1">
    <source>
        <dbReference type="EMBL" id="MBU3064364.1"/>
    </source>
</evidence>
<evidence type="ECO:0000313" key="2">
    <source>
        <dbReference type="Proteomes" id="UP000733379"/>
    </source>
</evidence>
<keyword evidence="2" id="KW-1185">Reference proteome</keyword>
<dbReference type="PANTHER" id="PTHR43434">
    <property type="entry name" value="PHOSPHOGLYCOLATE PHOSPHATASE"/>
    <property type="match status" value="1"/>
</dbReference>
<organism evidence="1 2">
    <name type="scientific">Nocardia albiluteola</name>
    <dbReference type="NCBI Taxonomy" id="2842303"/>
    <lineage>
        <taxon>Bacteria</taxon>
        <taxon>Bacillati</taxon>
        <taxon>Actinomycetota</taxon>
        <taxon>Actinomycetes</taxon>
        <taxon>Mycobacteriales</taxon>
        <taxon>Nocardiaceae</taxon>
        <taxon>Nocardia</taxon>
    </lineage>
</organism>
<dbReference type="EMBL" id="JAHKNI010000007">
    <property type="protein sequence ID" value="MBU3064364.1"/>
    <property type="molecule type" value="Genomic_DNA"/>
</dbReference>
<dbReference type="SUPFAM" id="SSF56784">
    <property type="entry name" value="HAD-like"/>
    <property type="match status" value="1"/>
</dbReference>
<comment type="caution">
    <text evidence="1">The sequence shown here is derived from an EMBL/GenBank/DDBJ whole genome shotgun (WGS) entry which is preliminary data.</text>
</comment>
<dbReference type="NCBIfam" id="TIGR01509">
    <property type="entry name" value="HAD-SF-IA-v3"/>
    <property type="match status" value="1"/>
</dbReference>
<keyword evidence="1" id="KW-0378">Hydrolase</keyword>
<gene>
    <name evidence="1" type="ORF">KO481_22875</name>
</gene>
<reference evidence="1 2" key="1">
    <citation type="submission" date="2021-06" db="EMBL/GenBank/DDBJ databases">
        <title>Actinomycetes sequencing.</title>
        <authorList>
            <person name="Shan Q."/>
        </authorList>
    </citation>
    <scope>NUCLEOTIDE SEQUENCE [LARGE SCALE GENOMIC DNA]</scope>
    <source>
        <strain evidence="1 2">NEAU-G5</strain>
    </source>
</reference>